<gene>
    <name evidence="2" type="ORF">FIBSPDRAFT_877780</name>
</gene>
<dbReference type="EMBL" id="KV417854">
    <property type="protein sequence ID" value="KZP05219.1"/>
    <property type="molecule type" value="Genomic_DNA"/>
</dbReference>
<reference evidence="2 3" key="1">
    <citation type="journal article" date="2016" name="Mol. Biol. Evol.">
        <title>Comparative Genomics of Early-Diverging Mushroom-Forming Fungi Provides Insights into the Origins of Lignocellulose Decay Capabilities.</title>
        <authorList>
            <person name="Nagy L.G."/>
            <person name="Riley R."/>
            <person name="Tritt A."/>
            <person name="Adam C."/>
            <person name="Daum C."/>
            <person name="Floudas D."/>
            <person name="Sun H."/>
            <person name="Yadav J.S."/>
            <person name="Pangilinan J."/>
            <person name="Larsson K.H."/>
            <person name="Matsuura K."/>
            <person name="Barry K."/>
            <person name="Labutti K."/>
            <person name="Kuo R."/>
            <person name="Ohm R.A."/>
            <person name="Bhattacharya S.S."/>
            <person name="Shirouzu T."/>
            <person name="Yoshinaga Y."/>
            <person name="Martin F.M."/>
            <person name="Grigoriev I.V."/>
            <person name="Hibbett D.S."/>
        </authorList>
    </citation>
    <scope>NUCLEOTIDE SEQUENCE [LARGE SCALE GENOMIC DNA]</scope>
    <source>
        <strain evidence="2 3">CBS 109695</strain>
    </source>
</reference>
<accession>A0A167VP31</accession>
<sequence>MRDNDSETLEHEKARAVSELCERRKTLHRDINSAPEWTEKPVSLLELRVKADRHPHEGSVKDLQQETAEKHRRAHEERNA</sequence>
<feature type="region of interest" description="Disordered" evidence="1">
    <location>
        <begin position="51"/>
        <end position="80"/>
    </location>
</feature>
<dbReference type="Proteomes" id="UP000076532">
    <property type="component" value="Unassembled WGS sequence"/>
</dbReference>
<evidence type="ECO:0000313" key="2">
    <source>
        <dbReference type="EMBL" id="KZP05219.1"/>
    </source>
</evidence>
<organism evidence="2 3">
    <name type="scientific">Athelia psychrophila</name>
    <dbReference type="NCBI Taxonomy" id="1759441"/>
    <lineage>
        <taxon>Eukaryota</taxon>
        <taxon>Fungi</taxon>
        <taxon>Dikarya</taxon>
        <taxon>Basidiomycota</taxon>
        <taxon>Agaricomycotina</taxon>
        <taxon>Agaricomycetes</taxon>
        <taxon>Agaricomycetidae</taxon>
        <taxon>Atheliales</taxon>
        <taxon>Atheliaceae</taxon>
        <taxon>Athelia</taxon>
    </lineage>
</organism>
<dbReference type="OrthoDB" id="529205at2759"/>
<proteinExistence type="predicted"/>
<dbReference type="AlphaFoldDB" id="A0A167VP31"/>
<keyword evidence="3" id="KW-1185">Reference proteome</keyword>
<protein>
    <submittedName>
        <fullName evidence="2">Uncharacterized protein</fullName>
    </submittedName>
</protein>
<name>A0A167VP31_9AGAM</name>
<evidence type="ECO:0000313" key="3">
    <source>
        <dbReference type="Proteomes" id="UP000076532"/>
    </source>
</evidence>
<evidence type="ECO:0000256" key="1">
    <source>
        <dbReference type="SAM" id="MobiDB-lite"/>
    </source>
</evidence>